<sequence>MIDNERNEPYEPPQMLEIGEFGQLTRGYGMLNMDHAYYFKLW</sequence>
<evidence type="ECO:0000313" key="2">
    <source>
        <dbReference type="Proteomes" id="UP000583800"/>
    </source>
</evidence>
<accession>A0A7X0C4U4</accession>
<gene>
    <name evidence="1" type="ORF">FHU36_004216</name>
</gene>
<evidence type="ECO:0008006" key="3">
    <source>
        <dbReference type="Google" id="ProtNLM"/>
    </source>
</evidence>
<proteinExistence type="predicted"/>
<comment type="caution">
    <text evidence="1">The sequence shown here is derived from an EMBL/GenBank/DDBJ whole genome shotgun (WGS) entry which is preliminary data.</text>
</comment>
<name>A0A7X0C4U4_9ACTN</name>
<keyword evidence="2" id="KW-1185">Reference proteome</keyword>
<dbReference type="Proteomes" id="UP000583800">
    <property type="component" value="Unassembled WGS sequence"/>
</dbReference>
<dbReference type="RefSeq" id="WP_185085577.1">
    <property type="nucleotide sequence ID" value="NZ_JACHJB010000002.1"/>
</dbReference>
<organism evidence="1 2">
    <name type="scientific">Nonomuraea muscovyensis</name>
    <dbReference type="NCBI Taxonomy" id="1124761"/>
    <lineage>
        <taxon>Bacteria</taxon>
        <taxon>Bacillati</taxon>
        <taxon>Actinomycetota</taxon>
        <taxon>Actinomycetes</taxon>
        <taxon>Streptosporangiales</taxon>
        <taxon>Streptosporangiaceae</taxon>
        <taxon>Nonomuraea</taxon>
    </lineage>
</organism>
<reference evidence="1 2" key="1">
    <citation type="submission" date="2020-08" db="EMBL/GenBank/DDBJ databases">
        <title>Sequencing the genomes of 1000 actinobacteria strains.</title>
        <authorList>
            <person name="Klenk H.-P."/>
        </authorList>
    </citation>
    <scope>NUCLEOTIDE SEQUENCE [LARGE SCALE GENOMIC DNA]</scope>
    <source>
        <strain evidence="1 2">DSM 45913</strain>
    </source>
</reference>
<evidence type="ECO:0000313" key="1">
    <source>
        <dbReference type="EMBL" id="MBB6347671.1"/>
    </source>
</evidence>
<dbReference type="AlphaFoldDB" id="A0A7X0C4U4"/>
<protein>
    <recommendedName>
        <fullName evidence="3">Lasso RiPP family leader peptide-containing protein</fullName>
    </recommendedName>
</protein>
<dbReference type="NCBIfam" id="NF033521">
    <property type="entry name" value="lasso_leader_L3"/>
    <property type="match status" value="1"/>
</dbReference>
<dbReference type="EMBL" id="JACHJB010000002">
    <property type="protein sequence ID" value="MBB6347671.1"/>
    <property type="molecule type" value="Genomic_DNA"/>
</dbReference>